<comment type="caution">
    <text evidence="1">The sequence shown here is derived from an EMBL/GenBank/DDBJ whole genome shotgun (WGS) entry which is preliminary data.</text>
</comment>
<accession>A0A6A5GI66</accession>
<organism evidence="1 2">
    <name type="scientific">Caenorhabditis remanei</name>
    <name type="common">Caenorhabditis vulgaris</name>
    <dbReference type="NCBI Taxonomy" id="31234"/>
    <lineage>
        <taxon>Eukaryota</taxon>
        <taxon>Metazoa</taxon>
        <taxon>Ecdysozoa</taxon>
        <taxon>Nematoda</taxon>
        <taxon>Chromadorea</taxon>
        <taxon>Rhabditida</taxon>
        <taxon>Rhabditina</taxon>
        <taxon>Rhabditomorpha</taxon>
        <taxon>Rhabditoidea</taxon>
        <taxon>Rhabditidae</taxon>
        <taxon>Peloderinae</taxon>
        <taxon>Caenorhabditis</taxon>
    </lineage>
</organism>
<dbReference type="PANTHER" id="PTHR31379:SF1">
    <property type="entry name" value="F-BOX C PROTEIN-RELATED"/>
    <property type="match status" value="1"/>
</dbReference>
<dbReference type="Pfam" id="PF12078">
    <property type="entry name" value="DUF3557"/>
    <property type="match status" value="1"/>
</dbReference>
<proteinExistence type="predicted"/>
<dbReference type="KEGG" id="crq:GCK72_020689"/>
<evidence type="ECO:0000313" key="2">
    <source>
        <dbReference type="Proteomes" id="UP000483820"/>
    </source>
</evidence>
<dbReference type="EMBL" id="WUAV01000005">
    <property type="protein sequence ID" value="KAF1754129.1"/>
    <property type="molecule type" value="Genomic_DNA"/>
</dbReference>
<dbReference type="CTD" id="9827009"/>
<dbReference type="Proteomes" id="UP000483820">
    <property type="component" value="Chromosome V"/>
</dbReference>
<reference evidence="1 2" key="1">
    <citation type="submission" date="2019-12" db="EMBL/GenBank/DDBJ databases">
        <title>Chromosome-level assembly of the Caenorhabditis remanei genome.</title>
        <authorList>
            <person name="Teterina A.A."/>
            <person name="Willis J.H."/>
            <person name="Phillips P.C."/>
        </authorList>
    </citation>
    <scope>NUCLEOTIDE SEQUENCE [LARGE SCALE GENOMIC DNA]</scope>
    <source>
        <strain evidence="1 2">PX506</strain>
        <tissue evidence="1">Whole organism</tissue>
    </source>
</reference>
<gene>
    <name evidence="1" type="ORF">GCK72_020689</name>
</gene>
<dbReference type="GeneID" id="9827009"/>
<dbReference type="InterPro" id="IPR021942">
    <property type="entry name" value="DUF3557"/>
</dbReference>
<dbReference type="PANTHER" id="PTHR31379">
    <property type="entry name" value="F-BOX C PROTEIN-RELATED-RELATED"/>
    <property type="match status" value="1"/>
</dbReference>
<dbReference type="AlphaFoldDB" id="A0A6A5GI66"/>
<evidence type="ECO:0000313" key="1">
    <source>
        <dbReference type="EMBL" id="KAF1754129.1"/>
    </source>
</evidence>
<name>A0A6A5GI66_CAERE</name>
<evidence type="ECO:0008006" key="3">
    <source>
        <dbReference type="Google" id="ProtNLM"/>
    </source>
</evidence>
<sequence>MKSSRPLAYESLKSVLKHMPIDTRSKLRNCCPEIRTAESSAPLKIERLEFHNGEIVIDNKKYRFYKSICSINENPATSKNRRDFDYDDIDENGEMENFVDSMTPGDVLISTHRPNFARRTPDLFSHYIKYVFENLKTGYTSTKYLKNTRVRTCLKNIAVKMLGGRSSTIQVKNLVNGVHDGVISLPENLNLQVQNLSTNYTGFIEAFTPVMDPNFPLESLNLGNVFTDSPWLQHNITKKAKVLKFGPLMRPNHEGLPPLSNYGIDLRAPWNVSNAEDVIGIVKTWMKGDRENGSFFKTTFCRANNETIREVLRSELGATNKNIEIHEVNCPEHQTVECQSLQINEVLSLIVYWIPLEDQFKGDLHIQVVDCVENFK</sequence>
<dbReference type="RefSeq" id="XP_003097855.2">
    <property type="nucleotide sequence ID" value="XM_003097807.2"/>
</dbReference>
<protein>
    <recommendedName>
        <fullName evidence="3">F-box domain-containing protein</fullName>
    </recommendedName>
</protein>